<reference evidence="3" key="1">
    <citation type="journal article" date="2012" name="Proc. Natl. Acad. Sci. U.S.A.">
        <title>Genome sequence of the button mushroom Agaricus bisporus reveals mechanisms governing adaptation to a humic-rich ecological niche.</title>
        <authorList>
            <person name="Morin E."/>
            <person name="Kohler A."/>
            <person name="Baker A.R."/>
            <person name="Foulongne-Oriol M."/>
            <person name="Lombard V."/>
            <person name="Nagy L.G."/>
            <person name="Ohm R.A."/>
            <person name="Patyshakuliyeva A."/>
            <person name="Brun A."/>
            <person name="Aerts A.L."/>
            <person name="Bailey A.M."/>
            <person name="Billette C."/>
            <person name="Coutinho P.M."/>
            <person name="Deakin G."/>
            <person name="Doddapaneni H."/>
            <person name="Floudas D."/>
            <person name="Grimwood J."/>
            <person name="Hilden K."/>
            <person name="Kuees U."/>
            <person name="LaButti K.M."/>
            <person name="Lapidus A."/>
            <person name="Lindquist E.A."/>
            <person name="Lucas S.M."/>
            <person name="Murat C."/>
            <person name="Riley R.W."/>
            <person name="Salamov A.A."/>
            <person name="Schmutz J."/>
            <person name="Subramanian V."/>
            <person name="Woesten H.A.B."/>
            <person name="Xu J."/>
            <person name="Eastwood D.C."/>
            <person name="Foster G.D."/>
            <person name="Sonnenberg A.S."/>
            <person name="Cullen D."/>
            <person name="de Vries R.P."/>
            <person name="Lundell T."/>
            <person name="Hibbett D.S."/>
            <person name="Henrissat B."/>
            <person name="Burton K.S."/>
            <person name="Kerrigan R.W."/>
            <person name="Challen M.P."/>
            <person name="Grigoriev I.V."/>
            <person name="Martin F."/>
        </authorList>
    </citation>
    <scope>NUCLEOTIDE SEQUENCE [LARGE SCALE GENOMIC DNA]</scope>
    <source>
        <strain evidence="3">JB137-S8 / ATCC MYA-4627 / FGSC 10392</strain>
    </source>
</reference>
<protein>
    <submittedName>
        <fullName evidence="2">Uncharacterized protein</fullName>
    </submittedName>
</protein>
<feature type="compositionally biased region" description="Basic and acidic residues" evidence="1">
    <location>
        <begin position="167"/>
        <end position="176"/>
    </location>
</feature>
<dbReference type="GeneID" id="18832371"/>
<evidence type="ECO:0000256" key="1">
    <source>
        <dbReference type="SAM" id="MobiDB-lite"/>
    </source>
</evidence>
<organism evidence="2 3">
    <name type="scientific">Agaricus bisporus var. burnettii (strain JB137-S8 / ATCC MYA-4627 / FGSC 10392)</name>
    <name type="common">White button mushroom</name>
    <dbReference type="NCBI Taxonomy" id="597362"/>
    <lineage>
        <taxon>Eukaryota</taxon>
        <taxon>Fungi</taxon>
        <taxon>Dikarya</taxon>
        <taxon>Basidiomycota</taxon>
        <taxon>Agaricomycotina</taxon>
        <taxon>Agaricomycetes</taxon>
        <taxon>Agaricomycetidae</taxon>
        <taxon>Agaricales</taxon>
        <taxon>Agaricineae</taxon>
        <taxon>Agaricaceae</taxon>
        <taxon>Agaricus</taxon>
    </lineage>
</organism>
<accession>K5W5W0</accession>
<evidence type="ECO:0000313" key="3">
    <source>
        <dbReference type="Proteomes" id="UP000008493"/>
    </source>
</evidence>
<dbReference type="HOGENOM" id="CLU_1408360_0_0_1"/>
<feature type="region of interest" description="Disordered" evidence="1">
    <location>
        <begin position="165"/>
        <end position="193"/>
    </location>
</feature>
<dbReference type="Proteomes" id="UP000008493">
    <property type="component" value="Unassembled WGS sequence"/>
</dbReference>
<dbReference type="AlphaFoldDB" id="K5W5W0"/>
<name>K5W5W0_AGABU</name>
<dbReference type="KEGG" id="abp:AGABI1DRAFT90464"/>
<sequence length="193" mass="21725">MADQNVVKFDILLISLANYDVQANIFARLKTAVEVHKLNNGQWVDHALKAGDLDAAFIGTHALHDSRTSVEQLYDELETTVTANFVHDEIETKLWNRIPEVQKFFHVALAAAKRPPNGKEFSSGKEVHFLQKWSFPKVSGHQPKNFTRYMSDAGRQDRGVKVVARVGESDVEHTREANSPAPVQSDPSLHHFD</sequence>
<proteinExistence type="predicted"/>
<gene>
    <name evidence="2" type="ORF">AGABI1DRAFT_90464</name>
</gene>
<dbReference type="InParanoid" id="K5W5W0"/>
<dbReference type="RefSeq" id="XP_007327915.1">
    <property type="nucleotide sequence ID" value="XM_007327853.1"/>
</dbReference>
<evidence type="ECO:0000313" key="2">
    <source>
        <dbReference type="EMBL" id="EKM82209.1"/>
    </source>
</evidence>
<keyword evidence="3" id="KW-1185">Reference proteome</keyword>
<dbReference type="EMBL" id="JH971387">
    <property type="protein sequence ID" value="EKM82209.1"/>
    <property type="molecule type" value="Genomic_DNA"/>
</dbReference>